<sequence>MKKKNLSPIEKEMSTPYNEVMETLPMEEKSYEEALPPQKEEDYLDVDTSQQQTPKTYSQPLMFGDEAKENLIADLLKVDWERVEHIIRGHKP</sequence>
<organism evidence="1">
    <name type="scientific">marine sediment metagenome</name>
    <dbReference type="NCBI Taxonomy" id="412755"/>
    <lineage>
        <taxon>unclassified sequences</taxon>
        <taxon>metagenomes</taxon>
        <taxon>ecological metagenomes</taxon>
    </lineage>
</organism>
<dbReference type="EMBL" id="LAZR01006908">
    <property type="protein sequence ID" value="KKM88840.1"/>
    <property type="molecule type" value="Genomic_DNA"/>
</dbReference>
<evidence type="ECO:0000313" key="1">
    <source>
        <dbReference type="EMBL" id="KKM88840.1"/>
    </source>
</evidence>
<dbReference type="AlphaFoldDB" id="A0A0F9NJ38"/>
<gene>
    <name evidence="1" type="ORF">LCGC14_1254740</name>
</gene>
<reference evidence="1" key="1">
    <citation type="journal article" date="2015" name="Nature">
        <title>Complex archaea that bridge the gap between prokaryotes and eukaryotes.</title>
        <authorList>
            <person name="Spang A."/>
            <person name="Saw J.H."/>
            <person name="Jorgensen S.L."/>
            <person name="Zaremba-Niedzwiedzka K."/>
            <person name="Martijn J."/>
            <person name="Lind A.E."/>
            <person name="van Eijk R."/>
            <person name="Schleper C."/>
            <person name="Guy L."/>
            <person name="Ettema T.J."/>
        </authorList>
    </citation>
    <scope>NUCLEOTIDE SEQUENCE</scope>
</reference>
<accession>A0A0F9NJ38</accession>
<comment type="caution">
    <text evidence="1">The sequence shown here is derived from an EMBL/GenBank/DDBJ whole genome shotgun (WGS) entry which is preliminary data.</text>
</comment>
<proteinExistence type="predicted"/>
<protein>
    <submittedName>
        <fullName evidence="1">Uncharacterized protein</fullName>
    </submittedName>
</protein>
<feature type="non-terminal residue" evidence="1">
    <location>
        <position position="92"/>
    </location>
</feature>
<name>A0A0F9NJ38_9ZZZZ</name>